<comment type="caution">
    <text evidence="3">The sequence shown here is derived from an EMBL/GenBank/DDBJ whole genome shotgun (WGS) entry which is preliminary data.</text>
</comment>
<dbReference type="EMBL" id="MFJD01000001">
    <property type="protein sequence ID" value="OGG04946.1"/>
    <property type="molecule type" value="Genomic_DNA"/>
</dbReference>
<dbReference type="AlphaFoldDB" id="A0A1F5YXT8"/>
<dbReference type="SUPFAM" id="SSF49464">
    <property type="entry name" value="Carboxypeptidase regulatory domain-like"/>
    <property type="match status" value="2"/>
</dbReference>
<feature type="compositionally biased region" description="Basic and acidic residues" evidence="1">
    <location>
        <begin position="18"/>
        <end position="32"/>
    </location>
</feature>
<dbReference type="PROSITE" id="PS00409">
    <property type="entry name" value="PROKAR_NTER_METHYL"/>
    <property type="match status" value="1"/>
</dbReference>
<organism evidence="3 4">
    <name type="scientific">Candidatus Gottesmanbacteria bacterium RBG_16_52_11</name>
    <dbReference type="NCBI Taxonomy" id="1798374"/>
    <lineage>
        <taxon>Bacteria</taxon>
        <taxon>Candidatus Gottesmaniibacteriota</taxon>
    </lineage>
</organism>
<protein>
    <submittedName>
        <fullName evidence="3">Uncharacterized protein</fullName>
    </submittedName>
</protein>
<gene>
    <name evidence="3" type="ORF">A2Z33_06655</name>
</gene>
<evidence type="ECO:0000256" key="2">
    <source>
        <dbReference type="SAM" id="Phobius"/>
    </source>
</evidence>
<keyword evidence="2" id="KW-0812">Transmembrane</keyword>
<evidence type="ECO:0000313" key="4">
    <source>
        <dbReference type="Proteomes" id="UP000178448"/>
    </source>
</evidence>
<sequence length="475" mass="50574">MSPYVTNPELTAAPSGGTDKESRPPDPAPGKDRTRRIARTQGFTLIETLVGLAVLIIFFAAVALIIQQVLKNVGSSRVRSTALSVALSKMETIRNLPYTDIGLIAGIPQGSVSPQETIPVNGLDFSVNTDITYVDDPSDGSAPADSINSDYKKIRLEVSWGGLYPSTIPLILVSQISQKSQETYEGGGTLKIRVYNAQGQPVSSAAVTVDNTVSLPEVHISTLTDANGEVMLPGSPACVACYRISATKSGYSTDRTYSTTEVANPVNPDATVIEGDISQVSLGIDAVARLTVNTYTQSYGTATNVQFILRGNRIIGYDTLDEPVYKFSTSANSGGGSFTVYNLEWDIYDLLFTNSAHMLAGSSPPLPIAVTPSSWTTLPVVVAPKANTSLLVNVQNPQGQPLASASVTLANSLLGYSEIRITPSTGSADFGHAFFNSLTPETYDLVITLPGHQEATGSYYLSTNQRERVILNYAL</sequence>
<dbReference type="Gene3D" id="2.60.40.1120">
    <property type="entry name" value="Carboxypeptidase-like, regulatory domain"/>
    <property type="match status" value="2"/>
</dbReference>
<proteinExistence type="predicted"/>
<feature type="region of interest" description="Disordered" evidence="1">
    <location>
        <begin position="1"/>
        <end position="34"/>
    </location>
</feature>
<keyword evidence="2" id="KW-1133">Transmembrane helix</keyword>
<reference evidence="3 4" key="1">
    <citation type="journal article" date="2016" name="Nat. Commun.">
        <title>Thousands of microbial genomes shed light on interconnected biogeochemical processes in an aquifer system.</title>
        <authorList>
            <person name="Anantharaman K."/>
            <person name="Brown C.T."/>
            <person name="Hug L.A."/>
            <person name="Sharon I."/>
            <person name="Castelle C.J."/>
            <person name="Probst A.J."/>
            <person name="Thomas B.C."/>
            <person name="Singh A."/>
            <person name="Wilkins M.J."/>
            <person name="Karaoz U."/>
            <person name="Brodie E.L."/>
            <person name="Williams K.H."/>
            <person name="Hubbard S.S."/>
            <person name="Banfield J.F."/>
        </authorList>
    </citation>
    <scope>NUCLEOTIDE SEQUENCE [LARGE SCALE GENOMIC DNA]</scope>
</reference>
<accession>A0A1F5YXT8</accession>
<evidence type="ECO:0000256" key="1">
    <source>
        <dbReference type="SAM" id="MobiDB-lite"/>
    </source>
</evidence>
<dbReference type="InterPro" id="IPR012902">
    <property type="entry name" value="N_methyl_site"/>
</dbReference>
<name>A0A1F5YXT8_9BACT</name>
<dbReference type="InterPro" id="IPR008969">
    <property type="entry name" value="CarboxyPept-like_regulatory"/>
</dbReference>
<dbReference type="Proteomes" id="UP000178448">
    <property type="component" value="Unassembled WGS sequence"/>
</dbReference>
<feature type="transmembrane region" description="Helical" evidence="2">
    <location>
        <begin position="43"/>
        <end position="66"/>
    </location>
</feature>
<evidence type="ECO:0000313" key="3">
    <source>
        <dbReference type="EMBL" id="OGG04946.1"/>
    </source>
</evidence>
<dbReference type="Pfam" id="PF13620">
    <property type="entry name" value="CarboxypepD_reg"/>
    <property type="match status" value="1"/>
</dbReference>
<keyword evidence="2" id="KW-0472">Membrane</keyword>
<dbReference type="STRING" id="1798374.A2Z33_06655"/>